<accession>A0A7Y9FEQ0</accession>
<dbReference type="Pfam" id="PF13367">
    <property type="entry name" value="PrsW-protease"/>
    <property type="match status" value="1"/>
</dbReference>
<evidence type="ECO:0000256" key="2">
    <source>
        <dbReference type="SAM" id="Phobius"/>
    </source>
</evidence>
<dbReference type="AlphaFoldDB" id="A0A7Y9FEQ0"/>
<keyword evidence="6" id="KW-1185">Reference proteome</keyword>
<proteinExistence type="predicted"/>
<feature type="transmembrane region" description="Helical" evidence="2">
    <location>
        <begin position="106"/>
        <end position="127"/>
    </location>
</feature>
<dbReference type="GO" id="GO:0008233">
    <property type="term" value="F:peptidase activity"/>
    <property type="evidence" value="ECO:0007669"/>
    <property type="project" value="InterPro"/>
</dbReference>
<evidence type="ECO:0000313" key="6">
    <source>
        <dbReference type="Proteomes" id="UP000618382"/>
    </source>
</evidence>
<gene>
    <name evidence="4" type="ORF">BKA21_001507</name>
    <name evidence="3" type="ORF">Col01nite_01930</name>
</gene>
<keyword evidence="2" id="KW-0472">Membrane</keyword>
<comment type="caution">
    <text evidence="4">The sequence shown here is derived from an EMBL/GenBank/DDBJ whole genome shotgun (WGS) entry which is preliminary data.</text>
</comment>
<feature type="compositionally biased region" description="Low complexity" evidence="1">
    <location>
        <begin position="12"/>
        <end position="32"/>
    </location>
</feature>
<keyword evidence="2" id="KW-1133">Transmembrane helix</keyword>
<reference evidence="4 5" key="1">
    <citation type="submission" date="2020-07" db="EMBL/GenBank/DDBJ databases">
        <title>Sequencing the genomes of 1000 actinobacteria strains.</title>
        <authorList>
            <person name="Klenk H.-P."/>
        </authorList>
    </citation>
    <scope>NUCLEOTIDE SEQUENCE [LARGE SCALE GENOMIC DNA]</scope>
    <source>
        <strain evidence="4 5">DSM 24482</strain>
    </source>
</reference>
<evidence type="ECO:0000313" key="4">
    <source>
        <dbReference type="EMBL" id="NYD85958.1"/>
    </source>
</evidence>
<dbReference type="EMBL" id="BONN01000001">
    <property type="protein sequence ID" value="GIG31034.1"/>
    <property type="molecule type" value="Genomic_DNA"/>
</dbReference>
<feature type="region of interest" description="Disordered" evidence="1">
    <location>
        <begin position="1"/>
        <end position="37"/>
    </location>
</feature>
<dbReference type="InterPro" id="IPR026898">
    <property type="entry name" value="PrsW"/>
</dbReference>
<dbReference type="PANTHER" id="PTHR36844:SF1">
    <property type="entry name" value="PROTEASE PRSW"/>
    <property type="match status" value="1"/>
</dbReference>
<feature type="transmembrane region" description="Helical" evidence="2">
    <location>
        <begin position="222"/>
        <end position="239"/>
    </location>
</feature>
<dbReference type="PANTHER" id="PTHR36844">
    <property type="entry name" value="PROTEASE PRSW"/>
    <property type="match status" value="1"/>
</dbReference>
<feature type="transmembrane region" description="Helical" evidence="2">
    <location>
        <begin position="47"/>
        <end position="69"/>
    </location>
</feature>
<feature type="transmembrane region" description="Helical" evidence="2">
    <location>
        <begin position="75"/>
        <end position="94"/>
    </location>
</feature>
<feature type="transmembrane region" description="Helical" evidence="2">
    <location>
        <begin position="277"/>
        <end position="298"/>
    </location>
</feature>
<reference evidence="3 6" key="2">
    <citation type="submission" date="2021-01" db="EMBL/GenBank/DDBJ databases">
        <title>Whole genome shotgun sequence of Cellulomonas oligotrophica NBRC 109435.</title>
        <authorList>
            <person name="Komaki H."/>
            <person name="Tamura T."/>
        </authorList>
    </citation>
    <scope>NUCLEOTIDE SEQUENCE [LARGE SCALE GENOMIC DNA]</scope>
    <source>
        <strain evidence="3 6">NBRC 109435</strain>
    </source>
</reference>
<dbReference type="Proteomes" id="UP000618382">
    <property type="component" value="Unassembled WGS sequence"/>
</dbReference>
<organism evidence="4 5">
    <name type="scientific">Cellulomonas oligotrophica</name>
    <dbReference type="NCBI Taxonomy" id="931536"/>
    <lineage>
        <taxon>Bacteria</taxon>
        <taxon>Bacillati</taxon>
        <taxon>Actinomycetota</taxon>
        <taxon>Actinomycetes</taxon>
        <taxon>Micrococcales</taxon>
        <taxon>Cellulomonadaceae</taxon>
        <taxon>Cellulomonas</taxon>
    </lineage>
</organism>
<protein>
    <submittedName>
        <fullName evidence="3 4">Membrane protein</fullName>
    </submittedName>
</protein>
<feature type="transmembrane region" description="Helical" evidence="2">
    <location>
        <begin position="246"/>
        <end position="265"/>
    </location>
</feature>
<dbReference type="EMBL" id="JACCBK010000001">
    <property type="protein sequence ID" value="NYD85958.1"/>
    <property type="molecule type" value="Genomic_DNA"/>
</dbReference>
<dbReference type="Proteomes" id="UP000577956">
    <property type="component" value="Unassembled WGS sequence"/>
</dbReference>
<sequence length="403" mass="42192">MTTPHADAHPSAAWGTTPAAAPGPMGAGAVPTSWPGGTRRTSAWTDVVTVLGLTVVGLAALAGLGVVLLEVGMGPGTVGLLLALVPLALVLAGVRWLDTWEPEPRGALLFGLLWGAGVAVLLAVTVNDLTMWFVAHATGDPDAAYRTTALVSAPVVEEIGKGLGVLVIYLARRRYFDGVVDGIVYAGVVAAGFAFTENVLYFGQAGELLPQTFAMRGLATPFAHLLFTACTGAAIGWAARSRSRGAVLWATPLGLVAAMALHSAWNATALLAGPAFLALYLVVQVPVFVGVVALAFGLRRRERDIIAGRLDEYGRAGWFAPHEVQMLTSIRLRTQARRWAARTGGAAAGAAMHAFQRDATTLALRRQIALTGRADLRTYATTERDLLGSVVAHRHRVLTTVGG</sequence>
<evidence type="ECO:0000256" key="1">
    <source>
        <dbReference type="SAM" id="MobiDB-lite"/>
    </source>
</evidence>
<feature type="transmembrane region" description="Helical" evidence="2">
    <location>
        <begin position="147"/>
        <end position="171"/>
    </location>
</feature>
<keyword evidence="2" id="KW-0812">Transmembrane</keyword>
<name>A0A7Y9FEQ0_9CELL</name>
<feature type="transmembrane region" description="Helical" evidence="2">
    <location>
        <begin position="183"/>
        <end position="202"/>
    </location>
</feature>
<dbReference type="RefSeq" id="WP_239072701.1">
    <property type="nucleotide sequence ID" value="NZ_BAABFI010000002.1"/>
</dbReference>
<evidence type="ECO:0000313" key="3">
    <source>
        <dbReference type="EMBL" id="GIG31034.1"/>
    </source>
</evidence>
<evidence type="ECO:0000313" key="5">
    <source>
        <dbReference type="Proteomes" id="UP000577956"/>
    </source>
</evidence>